<evidence type="ECO:0000313" key="2">
    <source>
        <dbReference type="Proteomes" id="UP000789901"/>
    </source>
</evidence>
<reference evidence="1 2" key="1">
    <citation type="submission" date="2021-06" db="EMBL/GenBank/DDBJ databases">
        <authorList>
            <person name="Kallberg Y."/>
            <person name="Tangrot J."/>
            <person name="Rosling A."/>
        </authorList>
    </citation>
    <scope>NUCLEOTIDE SEQUENCE [LARGE SCALE GENOMIC DNA]</scope>
    <source>
        <strain evidence="1 2">120-4 pot B 10/14</strain>
    </source>
</reference>
<sequence length="310" mass="35874">HEPSPIVQPEINLEAGPDNIELQPIQELFNYKGGFLDLNIEDMFKIDETKYAFSTWFAEAKEIDLANIILEAENEDKAIQEPIHKSKKAGRKYVKGGPNIILTKKMKPRFWIGKDEKFLVREVSGQSEVEELDNNAGPQAIWLMGVEDGNQRVSQFILEDGRIFRTQIKHTDIIKTCKKLFDDAIDWQFCENIINEEKKSIFLKFLKVVDLAEQVFETNYTRSQLANEINEWYLITRKINNVIKQACVEHRHIAINRELPEDDITGFAQYGKHFACRDREGYGKEKGWVPIVLLQYLLEIGILESVTIGE</sequence>
<gene>
    <name evidence="1" type="ORF">GMARGA_LOCUS34267</name>
</gene>
<keyword evidence="2" id="KW-1185">Reference proteome</keyword>
<evidence type="ECO:0000313" key="1">
    <source>
        <dbReference type="EMBL" id="CAG8839035.1"/>
    </source>
</evidence>
<feature type="non-terminal residue" evidence="1">
    <location>
        <position position="1"/>
    </location>
</feature>
<comment type="caution">
    <text evidence="1">The sequence shown here is derived from an EMBL/GenBank/DDBJ whole genome shotgun (WGS) entry which is preliminary data.</text>
</comment>
<organism evidence="1 2">
    <name type="scientific">Gigaspora margarita</name>
    <dbReference type="NCBI Taxonomy" id="4874"/>
    <lineage>
        <taxon>Eukaryota</taxon>
        <taxon>Fungi</taxon>
        <taxon>Fungi incertae sedis</taxon>
        <taxon>Mucoromycota</taxon>
        <taxon>Glomeromycotina</taxon>
        <taxon>Glomeromycetes</taxon>
        <taxon>Diversisporales</taxon>
        <taxon>Gigasporaceae</taxon>
        <taxon>Gigaspora</taxon>
    </lineage>
</organism>
<protein>
    <submittedName>
        <fullName evidence="1">39638_t:CDS:1</fullName>
    </submittedName>
</protein>
<name>A0ABN7WRJ8_GIGMA</name>
<feature type="non-terminal residue" evidence="1">
    <location>
        <position position="310"/>
    </location>
</feature>
<dbReference type="EMBL" id="CAJVQB010059541">
    <property type="protein sequence ID" value="CAG8839035.1"/>
    <property type="molecule type" value="Genomic_DNA"/>
</dbReference>
<dbReference type="Proteomes" id="UP000789901">
    <property type="component" value="Unassembled WGS sequence"/>
</dbReference>
<accession>A0ABN7WRJ8</accession>
<proteinExistence type="predicted"/>